<organism evidence="2 3">
    <name type="scientific">Actinophytocola xanthii</name>
    <dbReference type="NCBI Taxonomy" id="1912961"/>
    <lineage>
        <taxon>Bacteria</taxon>
        <taxon>Bacillati</taxon>
        <taxon>Actinomycetota</taxon>
        <taxon>Actinomycetes</taxon>
        <taxon>Pseudonocardiales</taxon>
        <taxon>Pseudonocardiaceae</taxon>
    </lineage>
</organism>
<sequence>MGPLQQEQSPPRRVRRGTVASLAIVAAVLAAAAGLFVTLVVTERADTAEVNERTAGVERELDAERDRIATNESDVDALDAERSALESTKLELTACADPAKASVVAAESGDDAGLDTAIQQMLVHCGR</sequence>
<keyword evidence="3" id="KW-1185">Reference proteome</keyword>
<feature type="transmembrane region" description="Helical" evidence="1">
    <location>
        <begin position="20"/>
        <end position="41"/>
    </location>
</feature>
<keyword evidence="1" id="KW-0472">Membrane</keyword>
<evidence type="ECO:0000256" key="1">
    <source>
        <dbReference type="SAM" id="Phobius"/>
    </source>
</evidence>
<dbReference type="EMBL" id="MSIE01000001">
    <property type="protein sequence ID" value="OLF19386.1"/>
    <property type="molecule type" value="Genomic_DNA"/>
</dbReference>
<dbReference type="AlphaFoldDB" id="A0A1Q8CYG2"/>
<comment type="caution">
    <text evidence="2">The sequence shown here is derived from an EMBL/GenBank/DDBJ whole genome shotgun (WGS) entry which is preliminary data.</text>
</comment>
<evidence type="ECO:0000313" key="2">
    <source>
        <dbReference type="EMBL" id="OLF19386.1"/>
    </source>
</evidence>
<proteinExistence type="predicted"/>
<dbReference type="Proteomes" id="UP000185596">
    <property type="component" value="Unassembled WGS sequence"/>
</dbReference>
<keyword evidence="1" id="KW-0812">Transmembrane</keyword>
<name>A0A1Q8CYG2_9PSEU</name>
<dbReference type="STRING" id="1912961.BU204_00185"/>
<evidence type="ECO:0000313" key="3">
    <source>
        <dbReference type="Proteomes" id="UP000185596"/>
    </source>
</evidence>
<accession>A0A1Q8CYG2</accession>
<dbReference type="RefSeq" id="WP_075123420.1">
    <property type="nucleotide sequence ID" value="NZ_MSIE01000001.1"/>
</dbReference>
<protein>
    <submittedName>
        <fullName evidence="2">Uncharacterized protein</fullName>
    </submittedName>
</protein>
<gene>
    <name evidence="2" type="ORF">BU204_00185</name>
</gene>
<keyword evidence="1" id="KW-1133">Transmembrane helix</keyword>
<reference evidence="2 3" key="1">
    <citation type="submission" date="2016-12" db="EMBL/GenBank/DDBJ databases">
        <title>The draft genome sequence of Actinophytocola sp. 11-183.</title>
        <authorList>
            <person name="Wang W."/>
            <person name="Yuan L."/>
        </authorList>
    </citation>
    <scope>NUCLEOTIDE SEQUENCE [LARGE SCALE GENOMIC DNA]</scope>
    <source>
        <strain evidence="2 3">11-183</strain>
    </source>
</reference>